<keyword evidence="5 6" id="KW-0482">Metalloprotease</keyword>
<dbReference type="Gene3D" id="3.30.2010.10">
    <property type="entry name" value="Metalloproteases ('zincins'), catalytic domain"/>
    <property type="match status" value="1"/>
</dbReference>
<sequence length="207" mass="23967">MLLSACQHKPTILSEQELQQLTSTQIMHINQQSCLQQDKYAVMVRPTHKWQQYLDTLTQSLPQSIANQTLNYRVYLHTQPDAWATSNGCIRITSSLLNHLTAQEVQAVIAHEIGHIALHHSEQRFQMAKYAEIKDNGKIMLLVPKTLSWQQELEADRYAVRLLKQHHIDPNGLISMLDKLSDYHKEQSQSHPSILIRKNHILTWIQP</sequence>
<keyword evidence="9" id="KW-1185">Reference proteome</keyword>
<evidence type="ECO:0000256" key="6">
    <source>
        <dbReference type="RuleBase" id="RU003983"/>
    </source>
</evidence>
<feature type="domain" description="Peptidase M48" evidence="7">
    <location>
        <begin position="54"/>
        <end position="128"/>
    </location>
</feature>
<name>A0ABP9NCW8_9GAMM</name>
<proteinExistence type="inferred from homology"/>
<evidence type="ECO:0000256" key="3">
    <source>
        <dbReference type="ARBA" id="ARBA00022801"/>
    </source>
</evidence>
<dbReference type="Proteomes" id="UP001500171">
    <property type="component" value="Unassembled WGS sequence"/>
</dbReference>
<evidence type="ECO:0000256" key="4">
    <source>
        <dbReference type="ARBA" id="ARBA00022833"/>
    </source>
</evidence>
<keyword evidence="2" id="KW-0479">Metal-binding</keyword>
<evidence type="ECO:0000256" key="2">
    <source>
        <dbReference type="ARBA" id="ARBA00022723"/>
    </source>
</evidence>
<keyword evidence="1 6" id="KW-0645">Protease</keyword>
<evidence type="ECO:0000256" key="1">
    <source>
        <dbReference type="ARBA" id="ARBA00022670"/>
    </source>
</evidence>
<evidence type="ECO:0000256" key="5">
    <source>
        <dbReference type="ARBA" id="ARBA00023049"/>
    </source>
</evidence>
<comment type="caution">
    <text evidence="8">The sequence shown here is derived from an EMBL/GenBank/DDBJ whole genome shotgun (WGS) entry which is preliminary data.</text>
</comment>
<evidence type="ECO:0000313" key="9">
    <source>
        <dbReference type="Proteomes" id="UP001500171"/>
    </source>
</evidence>
<comment type="similarity">
    <text evidence="6">Belongs to the peptidase M48 family.</text>
</comment>
<keyword evidence="4 6" id="KW-0862">Zinc</keyword>
<evidence type="ECO:0000259" key="7">
    <source>
        <dbReference type="Pfam" id="PF01435"/>
    </source>
</evidence>
<feature type="domain" description="Peptidase M48" evidence="7">
    <location>
        <begin position="146"/>
        <end position="204"/>
    </location>
</feature>
<protein>
    <submittedName>
        <fullName evidence="8">M48 family metallopeptidase</fullName>
    </submittedName>
</protein>
<gene>
    <name evidence="8" type="ORF">GCM10023211_24900</name>
</gene>
<dbReference type="InterPro" id="IPR001915">
    <property type="entry name" value="Peptidase_M48"/>
</dbReference>
<dbReference type="PANTHER" id="PTHR22726:SF8">
    <property type="entry name" value="METALLOPROTEASE YCAL"/>
    <property type="match status" value="1"/>
</dbReference>
<keyword evidence="3 6" id="KW-0378">Hydrolase</keyword>
<accession>A0ABP9NCW8</accession>
<dbReference type="EMBL" id="BAABHY010000014">
    <property type="protein sequence ID" value="GAA5114837.1"/>
    <property type="molecule type" value="Genomic_DNA"/>
</dbReference>
<dbReference type="PANTHER" id="PTHR22726">
    <property type="entry name" value="METALLOENDOPEPTIDASE OMA1"/>
    <property type="match status" value="1"/>
</dbReference>
<dbReference type="Pfam" id="PF01435">
    <property type="entry name" value="Peptidase_M48"/>
    <property type="match status" value="2"/>
</dbReference>
<reference evidence="9" key="1">
    <citation type="journal article" date="2019" name="Int. J. Syst. Evol. Microbiol.">
        <title>The Global Catalogue of Microorganisms (GCM) 10K type strain sequencing project: providing services to taxonomists for standard genome sequencing and annotation.</title>
        <authorList>
            <consortium name="The Broad Institute Genomics Platform"/>
            <consortium name="The Broad Institute Genome Sequencing Center for Infectious Disease"/>
            <person name="Wu L."/>
            <person name="Ma J."/>
        </authorList>
    </citation>
    <scope>NUCLEOTIDE SEQUENCE [LARGE SCALE GENOMIC DNA]</scope>
    <source>
        <strain evidence="9">JCM 18050</strain>
    </source>
</reference>
<organism evidence="8 9">
    <name type="scientific">Orbus sasakiae</name>
    <dbReference type="NCBI Taxonomy" id="1078475"/>
    <lineage>
        <taxon>Bacteria</taxon>
        <taxon>Pseudomonadati</taxon>
        <taxon>Pseudomonadota</taxon>
        <taxon>Gammaproteobacteria</taxon>
        <taxon>Orbales</taxon>
        <taxon>Orbaceae</taxon>
        <taxon>Orbus</taxon>
    </lineage>
</organism>
<evidence type="ECO:0000313" key="8">
    <source>
        <dbReference type="EMBL" id="GAA5114837.1"/>
    </source>
</evidence>
<dbReference type="InterPro" id="IPR051156">
    <property type="entry name" value="Mito/Outer_Membr_Metalloprot"/>
</dbReference>
<comment type="cofactor">
    <cofactor evidence="6">
        <name>Zn(2+)</name>
        <dbReference type="ChEBI" id="CHEBI:29105"/>
    </cofactor>
    <text evidence="6">Binds 1 zinc ion per subunit.</text>
</comment>